<dbReference type="Pfam" id="PF09345">
    <property type="entry name" value="SiaC"/>
    <property type="match status" value="1"/>
</dbReference>
<dbReference type="RefSeq" id="WP_345375111.1">
    <property type="nucleotide sequence ID" value="NZ_BAABJX010000067.1"/>
</dbReference>
<sequence>MAIIQNPTIDMSLPKGHICISGYANNYSPEVFFQPYFQALENYLSNPKKVTVFDISLEALNTSSIFLLMKLLKLTESIPEKSGKVLVRWFWREDTYYMKEYGEDFKAILNIPVNIIKQDIQA</sequence>
<keyword evidence="3" id="KW-1185">Reference proteome</keyword>
<dbReference type="InterPro" id="IPR018530">
    <property type="entry name" value="SiaC"/>
</dbReference>
<name>A0ABP9DML4_9BACT</name>
<proteinExistence type="predicted"/>
<protein>
    <recommendedName>
        <fullName evidence="1">SiaC family regulatory phosphoprotein domain-containing protein</fullName>
    </recommendedName>
</protein>
<dbReference type="Proteomes" id="UP001500298">
    <property type="component" value="Unassembled WGS sequence"/>
</dbReference>
<evidence type="ECO:0000259" key="1">
    <source>
        <dbReference type="Pfam" id="PF09345"/>
    </source>
</evidence>
<comment type="caution">
    <text evidence="2">The sequence shown here is derived from an EMBL/GenBank/DDBJ whole genome shotgun (WGS) entry which is preliminary data.</text>
</comment>
<evidence type="ECO:0000313" key="3">
    <source>
        <dbReference type="Proteomes" id="UP001500298"/>
    </source>
</evidence>
<organism evidence="2 3">
    <name type="scientific">Algivirga pacifica</name>
    <dbReference type="NCBI Taxonomy" id="1162670"/>
    <lineage>
        <taxon>Bacteria</taxon>
        <taxon>Pseudomonadati</taxon>
        <taxon>Bacteroidota</taxon>
        <taxon>Cytophagia</taxon>
        <taxon>Cytophagales</taxon>
        <taxon>Flammeovirgaceae</taxon>
        <taxon>Algivirga</taxon>
    </lineage>
</organism>
<evidence type="ECO:0000313" key="2">
    <source>
        <dbReference type="EMBL" id="GAA4851447.1"/>
    </source>
</evidence>
<feature type="domain" description="SiaC family regulatory phosphoprotein" evidence="1">
    <location>
        <begin position="5"/>
        <end position="117"/>
    </location>
</feature>
<gene>
    <name evidence="2" type="ORF">GCM10023331_40070</name>
</gene>
<accession>A0ABP9DML4</accession>
<reference evidence="3" key="1">
    <citation type="journal article" date="2019" name="Int. J. Syst. Evol. Microbiol.">
        <title>The Global Catalogue of Microorganisms (GCM) 10K type strain sequencing project: providing services to taxonomists for standard genome sequencing and annotation.</title>
        <authorList>
            <consortium name="The Broad Institute Genomics Platform"/>
            <consortium name="The Broad Institute Genome Sequencing Center for Infectious Disease"/>
            <person name="Wu L."/>
            <person name="Ma J."/>
        </authorList>
    </citation>
    <scope>NUCLEOTIDE SEQUENCE [LARGE SCALE GENOMIC DNA]</scope>
    <source>
        <strain evidence="3">JCM 18326</strain>
    </source>
</reference>
<dbReference type="EMBL" id="BAABJX010000067">
    <property type="protein sequence ID" value="GAA4851447.1"/>
    <property type="molecule type" value="Genomic_DNA"/>
</dbReference>